<dbReference type="AlphaFoldDB" id="A0A6A6ZKY8"/>
<keyword evidence="2" id="KW-1185">Reference proteome</keyword>
<evidence type="ECO:0000313" key="1">
    <source>
        <dbReference type="EMBL" id="KAF2821730.1"/>
    </source>
</evidence>
<evidence type="ECO:0008006" key="3">
    <source>
        <dbReference type="Google" id="ProtNLM"/>
    </source>
</evidence>
<proteinExistence type="predicted"/>
<name>A0A6A6ZKY8_9PLEO</name>
<protein>
    <recommendedName>
        <fullName evidence="3">F-box domain-containing protein</fullName>
    </recommendedName>
</protein>
<gene>
    <name evidence="1" type="ORF">CC86DRAFT_426152</name>
</gene>
<accession>A0A6A6ZKY8</accession>
<dbReference type="Proteomes" id="UP000799424">
    <property type="component" value="Unassembled WGS sequence"/>
</dbReference>
<evidence type="ECO:0000313" key="2">
    <source>
        <dbReference type="Proteomes" id="UP000799424"/>
    </source>
</evidence>
<reference evidence="1" key="1">
    <citation type="journal article" date="2020" name="Stud. Mycol.">
        <title>101 Dothideomycetes genomes: a test case for predicting lifestyles and emergence of pathogens.</title>
        <authorList>
            <person name="Haridas S."/>
            <person name="Albert R."/>
            <person name="Binder M."/>
            <person name="Bloem J."/>
            <person name="Labutti K."/>
            <person name="Salamov A."/>
            <person name="Andreopoulos B."/>
            <person name="Baker S."/>
            <person name="Barry K."/>
            <person name="Bills G."/>
            <person name="Bluhm B."/>
            <person name="Cannon C."/>
            <person name="Castanera R."/>
            <person name="Culley D."/>
            <person name="Daum C."/>
            <person name="Ezra D."/>
            <person name="Gonzalez J."/>
            <person name="Henrissat B."/>
            <person name="Kuo A."/>
            <person name="Liang C."/>
            <person name="Lipzen A."/>
            <person name="Lutzoni F."/>
            <person name="Magnuson J."/>
            <person name="Mondo S."/>
            <person name="Nolan M."/>
            <person name="Ohm R."/>
            <person name="Pangilinan J."/>
            <person name="Park H.-J."/>
            <person name="Ramirez L."/>
            <person name="Alfaro M."/>
            <person name="Sun H."/>
            <person name="Tritt A."/>
            <person name="Yoshinaga Y."/>
            <person name="Zwiers L.-H."/>
            <person name="Turgeon B."/>
            <person name="Goodwin S."/>
            <person name="Spatafora J."/>
            <person name="Crous P."/>
            <person name="Grigoriev I."/>
        </authorList>
    </citation>
    <scope>NUCLEOTIDE SEQUENCE</scope>
    <source>
        <strain evidence="1">CBS 113818</strain>
    </source>
</reference>
<sequence>MIPHNTENKVYGIDKPNPLWTLYHTLSQHPRLVQRVNSLDLTFFDRICNVEAQATGVFSSGLPLTSTINLDIPEAYLAGALFQILTNLKTLTLFIIETHPKNDNVRTLYPLRSYSITSVFPGFNPITSHQVALPGFLNLRRLVWYEFNGDEFHWALAKSPALTFLDFRRPCNFLPDNAPHEVISSLKYLNLKSRSSILNPSFDENELLSLFLSHFPALESIALKIYDADYDGHVSSQEDLSSRVQCLYIIRHQFSYAP</sequence>
<dbReference type="OrthoDB" id="3668232at2759"/>
<dbReference type="EMBL" id="MU006236">
    <property type="protein sequence ID" value="KAF2821730.1"/>
    <property type="molecule type" value="Genomic_DNA"/>
</dbReference>
<organism evidence="1 2">
    <name type="scientific">Ophiobolus disseminans</name>
    <dbReference type="NCBI Taxonomy" id="1469910"/>
    <lineage>
        <taxon>Eukaryota</taxon>
        <taxon>Fungi</taxon>
        <taxon>Dikarya</taxon>
        <taxon>Ascomycota</taxon>
        <taxon>Pezizomycotina</taxon>
        <taxon>Dothideomycetes</taxon>
        <taxon>Pleosporomycetidae</taxon>
        <taxon>Pleosporales</taxon>
        <taxon>Pleosporineae</taxon>
        <taxon>Phaeosphaeriaceae</taxon>
        <taxon>Ophiobolus</taxon>
    </lineage>
</organism>